<protein>
    <submittedName>
        <fullName evidence="3">Zonular occludens toxin</fullName>
    </submittedName>
</protein>
<dbReference type="OrthoDB" id="8809170at2"/>
<accession>A0A5E5BUJ8</accession>
<name>A0A5E5BUJ8_9BURK</name>
<organism evidence="3 4">
    <name type="scientific">Pandoraea bronchicola</name>
    <dbReference type="NCBI Taxonomy" id="2508287"/>
    <lineage>
        <taxon>Bacteria</taxon>
        <taxon>Pseudomonadati</taxon>
        <taxon>Pseudomonadota</taxon>
        <taxon>Betaproteobacteria</taxon>
        <taxon>Burkholderiales</taxon>
        <taxon>Burkholderiaceae</taxon>
        <taxon>Pandoraea</taxon>
    </lineage>
</organism>
<evidence type="ECO:0000313" key="3">
    <source>
        <dbReference type="EMBL" id="VVE89479.1"/>
    </source>
</evidence>
<dbReference type="InterPro" id="IPR008900">
    <property type="entry name" value="Zot_N"/>
</dbReference>
<evidence type="ECO:0000313" key="4">
    <source>
        <dbReference type="Proteomes" id="UP000382040"/>
    </source>
</evidence>
<dbReference type="EMBL" id="CABPST010000009">
    <property type="protein sequence ID" value="VVE89479.1"/>
    <property type="molecule type" value="Genomic_DNA"/>
</dbReference>
<dbReference type="AlphaFoldDB" id="A0A5E5BUJ8"/>
<dbReference type="Proteomes" id="UP000382040">
    <property type="component" value="Unassembled WGS sequence"/>
</dbReference>
<evidence type="ECO:0000259" key="2">
    <source>
        <dbReference type="Pfam" id="PF05707"/>
    </source>
</evidence>
<evidence type="ECO:0000256" key="1">
    <source>
        <dbReference type="SAM" id="MobiDB-lite"/>
    </source>
</evidence>
<dbReference type="Pfam" id="PF05707">
    <property type="entry name" value="Zot"/>
    <property type="match status" value="1"/>
</dbReference>
<feature type="compositionally biased region" description="Low complexity" evidence="1">
    <location>
        <begin position="225"/>
        <end position="238"/>
    </location>
</feature>
<keyword evidence="4" id="KW-1185">Reference proteome</keyword>
<feature type="region of interest" description="Disordered" evidence="1">
    <location>
        <begin position="212"/>
        <end position="238"/>
    </location>
</feature>
<feature type="domain" description="Zona occludens toxin N-terminal" evidence="2">
    <location>
        <begin position="1"/>
        <end position="169"/>
    </location>
</feature>
<dbReference type="InterPro" id="IPR027417">
    <property type="entry name" value="P-loop_NTPase"/>
</dbReference>
<proteinExistence type="predicted"/>
<gene>
    <name evidence="3" type="ORF">PBR20603_03451</name>
</gene>
<dbReference type="Gene3D" id="3.40.50.300">
    <property type="entry name" value="P-loop containing nucleotide triphosphate hydrolases"/>
    <property type="match status" value="1"/>
</dbReference>
<dbReference type="SUPFAM" id="SSF52540">
    <property type="entry name" value="P-loop containing nucleoside triphosphate hydrolases"/>
    <property type="match status" value="1"/>
</dbReference>
<reference evidence="3 4" key="1">
    <citation type="submission" date="2019-08" db="EMBL/GenBank/DDBJ databases">
        <authorList>
            <person name="Peeters C."/>
        </authorList>
    </citation>
    <scope>NUCLEOTIDE SEQUENCE [LARGE SCALE GENOMIC DNA]</scope>
    <source>
        <strain evidence="3 4">LMG 20603</strain>
    </source>
</reference>
<dbReference type="RefSeq" id="WP_150560696.1">
    <property type="nucleotide sequence ID" value="NZ_CABPST010000009.1"/>
</dbReference>
<sequence>MITLITGTPGSGKTLYAVWLMQKELRAGRRLVVDGIRDLSLEHELVDETWVRDWYARCEQNDLIVVDEVQRIWGPTPVSVKATEDVEKLHVHRHKGVDFILITQHPQRMSKTIRDLVGRHVHVRRLFGRKGAMLYEWDHCHNPNTGLRDAVKTAWRYPRHVFNLYTSAEVHTKQKAVIPKALFVLPVAALAGGLLAWKGFLGVSDGFGLNSGGVQSPSRAEGAQPDAPRASPSPKAATSSTWRIVGRYAMGGKGYVLLADKQGRLRRESSDAFTGETLGTRGVLDGDVVSAWSGVGAVEKQK</sequence>